<feature type="transmembrane region" description="Helical" evidence="1">
    <location>
        <begin position="226"/>
        <end position="245"/>
    </location>
</feature>
<dbReference type="AlphaFoldDB" id="A0A803MFK8"/>
<organism evidence="2 3">
    <name type="scientific">Chenopodium quinoa</name>
    <name type="common">Quinoa</name>
    <dbReference type="NCBI Taxonomy" id="63459"/>
    <lineage>
        <taxon>Eukaryota</taxon>
        <taxon>Viridiplantae</taxon>
        <taxon>Streptophyta</taxon>
        <taxon>Embryophyta</taxon>
        <taxon>Tracheophyta</taxon>
        <taxon>Spermatophyta</taxon>
        <taxon>Magnoliopsida</taxon>
        <taxon>eudicotyledons</taxon>
        <taxon>Gunneridae</taxon>
        <taxon>Pentapetalae</taxon>
        <taxon>Caryophyllales</taxon>
        <taxon>Chenopodiaceae</taxon>
        <taxon>Chenopodioideae</taxon>
        <taxon>Atripliceae</taxon>
        <taxon>Chenopodium</taxon>
    </lineage>
</organism>
<accession>A0A803MFK8</accession>
<proteinExistence type="predicted"/>
<sequence>MKVHPAPKKRNIALRYDIVSSSSSTTPCRGQKKLRRLPHIFAKVLELPFCSDADVDIEETVDFFKFTVFDTDVASDVVADTVEIHPGVTKIVVRSNSIADVAMTGLELDLWRFRLPDCTRPELATATYDGGDLVVVVPKEEEERENGREVVWGEGNLVIIEDSPQSTHFPVDACNIEALLVRGQGICCLFCFSVMVIDFQAFCSREPELLTAKLLIFFQLLVRTQLPVFVLSISGIHGMIIVLTLCLKALPLLYVSSLFIFVTNAVVLEQQWSRSTCLNGHRLLCYATR</sequence>
<keyword evidence="1" id="KW-0812">Transmembrane</keyword>
<evidence type="ECO:0000256" key="1">
    <source>
        <dbReference type="SAM" id="Phobius"/>
    </source>
</evidence>
<keyword evidence="3" id="KW-1185">Reference proteome</keyword>
<protein>
    <recommendedName>
        <fullName evidence="4">SHSP domain-containing protein</fullName>
    </recommendedName>
</protein>
<dbReference type="PANTHER" id="PTHR33879:SF3">
    <property type="entry name" value="17.6 KDA CLASS II HEAT SHOCK PROTEIN-RELATED"/>
    <property type="match status" value="1"/>
</dbReference>
<name>A0A803MFK8_CHEQI</name>
<keyword evidence="1" id="KW-0472">Membrane</keyword>
<evidence type="ECO:0008006" key="4">
    <source>
        <dbReference type="Google" id="ProtNLM"/>
    </source>
</evidence>
<dbReference type="Gramene" id="AUR62028602-RA">
    <property type="protein sequence ID" value="AUR62028602-RA:cds"/>
    <property type="gene ID" value="AUR62028602"/>
</dbReference>
<evidence type="ECO:0000313" key="3">
    <source>
        <dbReference type="Proteomes" id="UP000596660"/>
    </source>
</evidence>
<reference evidence="2" key="2">
    <citation type="submission" date="2021-03" db="UniProtKB">
        <authorList>
            <consortium name="EnsemblPlants"/>
        </authorList>
    </citation>
    <scope>IDENTIFICATION</scope>
</reference>
<dbReference type="PANTHER" id="PTHR33879">
    <property type="entry name" value="17.6 KDA CLASS II HEAT SHOCK PROTEIN-RELATED"/>
    <property type="match status" value="1"/>
</dbReference>
<evidence type="ECO:0000313" key="2">
    <source>
        <dbReference type="EnsemblPlants" id="AUR62028602-RA:cds"/>
    </source>
</evidence>
<feature type="transmembrane region" description="Helical" evidence="1">
    <location>
        <begin position="251"/>
        <end position="268"/>
    </location>
</feature>
<keyword evidence="1" id="KW-1133">Transmembrane helix</keyword>
<reference evidence="2" key="1">
    <citation type="journal article" date="2017" name="Nature">
        <title>The genome of Chenopodium quinoa.</title>
        <authorList>
            <person name="Jarvis D.E."/>
            <person name="Ho Y.S."/>
            <person name="Lightfoot D.J."/>
            <person name="Schmoeckel S.M."/>
            <person name="Li B."/>
            <person name="Borm T.J.A."/>
            <person name="Ohyanagi H."/>
            <person name="Mineta K."/>
            <person name="Michell C.T."/>
            <person name="Saber N."/>
            <person name="Kharbatia N.M."/>
            <person name="Rupper R.R."/>
            <person name="Sharp A.R."/>
            <person name="Dally N."/>
            <person name="Boughton B.A."/>
            <person name="Woo Y.H."/>
            <person name="Gao G."/>
            <person name="Schijlen E.G.W.M."/>
            <person name="Guo X."/>
            <person name="Momin A.A."/>
            <person name="Negrao S."/>
            <person name="Al-Babili S."/>
            <person name="Gehring C."/>
            <person name="Roessner U."/>
            <person name="Jung C."/>
            <person name="Murphy K."/>
            <person name="Arold S.T."/>
            <person name="Gojobori T."/>
            <person name="van der Linden C.G."/>
            <person name="van Loo E.N."/>
            <person name="Jellen E.N."/>
            <person name="Maughan P.J."/>
            <person name="Tester M."/>
        </authorList>
    </citation>
    <scope>NUCLEOTIDE SEQUENCE [LARGE SCALE GENOMIC DNA]</scope>
    <source>
        <strain evidence="2">cv. PI 614886</strain>
    </source>
</reference>
<dbReference type="Proteomes" id="UP000596660">
    <property type="component" value="Unplaced"/>
</dbReference>
<dbReference type="EnsemblPlants" id="AUR62028602-RA">
    <property type="protein sequence ID" value="AUR62028602-RA:cds"/>
    <property type="gene ID" value="AUR62028602"/>
</dbReference>